<dbReference type="GO" id="GO:0004803">
    <property type="term" value="F:transposase activity"/>
    <property type="evidence" value="ECO:0007669"/>
    <property type="project" value="InterPro"/>
</dbReference>
<feature type="domain" description="Insertion element IS402-like" evidence="3">
    <location>
        <begin position="7"/>
        <end position="79"/>
    </location>
</feature>
<protein>
    <submittedName>
        <fullName evidence="4">IS5 family transposase</fullName>
    </submittedName>
</protein>
<dbReference type="Proteomes" id="UP001205867">
    <property type="component" value="Unassembled WGS sequence"/>
</dbReference>
<dbReference type="PANTHER" id="PTHR30007">
    <property type="entry name" value="PHP DOMAIN PROTEIN"/>
    <property type="match status" value="1"/>
</dbReference>
<gene>
    <name evidence="4" type="ORF">M3A82_004680</name>
</gene>
<reference evidence="4" key="1">
    <citation type="submission" date="2023-06" db="EMBL/GenBank/DDBJ databases">
        <title>lsaBGC provides a comprehensive framework for evolutionary analysis of biosynthetic gene clusters within focal taxa.</title>
        <authorList>
            <person name="Salamzade R."/>
            <person name="Sandstrom S."/>
            <person name="Kalan L.R."/>
        </authorList>
    </citation>
    <scope>NUCLEOTIDE SEQUENCE</scope>
    <source>
        <strain evidence="4">P3-SID899</strain>
    </source>
</reference>
<accession>A0AAP3AIN5</accession>
<evidence type="ECO:0000256" key="1">
    <source>
        <dbReference type="SAM" id="MobiDB-lite"/>
    </source>
</evidence>
<feature type="region of interest" description="Disordered" evidence="1">
    <location>
        <begin position="110"/>
        <end position="138"/>
    </location>
</feature>
<sequence>MSRFQMLSDAQWELIAPMLPARTGRQGRPFADARTMVEAIIYRYRCGIPWRDVPEVYGPWQTVWTWHRRMAAEGTWDTVLEKLTAAADAQGLVDWSVSVDSTIARAHQHATNTTRHTGGGSNCKNPREEPADHGIGRSRGGLSTKIHHLVYGTGLPLVSLITPGQTGDPPMLLPLLGQLRVARPADQLRTRPDAVLGDKAYSSRAIRTHLRTRGIKAVIPEPADQQGHRRRCGARGGRPVGLDAAAYMGRNVIERQYAHLKQWRGLATRYDKYAIVYRAAVLLNTVISWSKLLSDTP</sequence>
<feature type="domain" description="Transposase IS4-like" evidence="2">
    <location>
        <begin position="97"/>
        <end position="287"/>
    </location>
</feature>
<dbReference type="GO" id="GO:0006313">
    <property type="term" value="P:DNA transposition"/>
    <property type="evidence" value="ECO:0007669"/>
    <property type="project" value="InterPro"/>
</dbReference>
<dbReference type="Pfam" id="PF13340">
    <property type="entry name" value="DUF4096"/>
    <property type="match status" value="1"/>
</dbReference>
<dbReference type="Pfam" id="PF01609">
    <property type="entry name" value="DDE_Tnp_1"/>
    <property type="match status" value="1"/>
</dbReference>
<evidence type="ECO:0000259" key="2">
    <source>
        <dbReference type="Pfam" id="PF01609"/>
    </source>
</evidence>
<comment type="caution">
    <text evidence="4">The sequence shown here is derived from an EMBL/GenBank/DDBJ whole genome shotgun (WGS) entry which is preliminary data.</text>
</comment>
<dbReference type="InterPro" id="IPR025161">
    <property type="entry name" value="IS402-like_dom"/>
</dbReference>
<evidence type="ECO:0000313" key="5">
    <source>
        <dbReference type="Proteomes" id="UP001205867"/>
    </source>
</evidence>
<evidence type="ECO:0000259" key="3">
    <source>
        <dbReference type="Pfam" id="PF13340"/>
    </source>
</evidence>
<dbReference type="EMBL" id="JALXKZ020000006">
    <property type="protein sequence ID" value="MCV7628638.1"/>
    <property type="molecule type" value="Genomic_DNA"/>
</dbReference>
<dbReference type="GO" id="GO:0003677">
    <property type="term" value="F:DNA binding"/>
    <property type="evidence" value="ECO:0007669"/>
    <property type="project" value="InterPro"/>
</dbReference>
<feature type="compositionally biased region" description="Basic and acidic residues" evidence="1">
    <location>
        <begin position="125"/>
        <end position="135"/>
    </location>
</feature>
<proteinExistence type="predicted"/>
<dbReference type="PANTHER" id="PTHR30007:SF1">
    <property type="entry name" value="BLR1914 PROTEIN"/>
    <property type="match status" value="1"/>
</dbReference>
<organism evidence="4 5">
    <name type="scientific">Micrococcus luteus</name>
    <name type="common">Micrococcus lysodeikticus</name>
    <dbReference type="NCBI Taxonomy" id="1270"/>
    <lineage>
        <taxon>Bacteria</taxon>
        <taxon>Bacillati</taxon>
        <taxon>Actinomycetota</taxon>
        <taxon>Actinomycetes</taxon>
        <taxon>Micrococcales</taxon>
        <taxon>Micrococcaceae</taxon>
        <taxon>Micrococcus</taxon>
    </lineage>
</organism>
<name>A0AAP3AIN5_MICLU</name>
<evidence type="ECO:0000313" key="4">
    <source>
        <dbReference type="EMBL" id="MCV7628638.1"/>
    </source>
</evidence>
<dbReference type="RefSeq" id="WP_216879970.1">
    <property type="nucleotide sequence ID" value="NZ_CP082331.1"/>
</dbReference>
<dbReference type="AlphaFoldDB" id="A0AAP3AIN5"/>
<dbReference type="InterPro" id="IPR002559">
    <property type="entry name" value="Transposase_11"/>
</dbReference>
<dbReference type="NCBIfam" id="NF033580">
    <property type="entry name" value="transpos_IS5_3"/>
    <property type="match status" value="1"/>
</dbReference>